<dbReference type="InterPro" id="IPR038756">
    <property type="entry name" value="CheX-like"/>
</dbReference>
<dbReference type="PANTHER" id="PTHR39452">
    <property type="entry name" value="CHEY-P PHOSPHATASE CHEX"/>
    <property type="match status" value="1"/>
</dbReference>
<dbReference type="AlphaFoldDB" id="A0A7W0BTQ1"/>
<accession>A0A7W0BTQ1</accession>
<dbReference type="Pfam" id="PF13690">
    <property type="entry name" value="CheX"/>
    <property type="match status" value="1"/>
</dbReference>
<feature type="domain" description="Chemotaxis phosphatase CheX-like" evidence="2">
    <location>
        <begin position="44"/>
        <end position="123"/>
    </location>
</feature>
<dbReference type="EMBL" id="JACDUU010000001">
    <property type="protein sequence ID" value="MBA2870396.1"/>
    <property type="molecule type" value="Genomic_DNA"/>
</dbReference>
<organism evidence="3 4">
    <name type="scientific">[Anoxybacillus] calidus</name>
    <dbReference type="NCBI Taxonomy" id="575178"/>
    <lineage>
        <taxon>Bacteria</taxon>
        <taxon>Bacillati</taxon>
        <taxon>Bacillota</taxon>
        <taxon>Bacilli</taxon>
        <taxon>Bacillales</taxon>
        <taxon>Anoxybacillaceae</taxon>
        <taxon>Paranoxybacillus</taxon>
    </lineage>
</organism>
<dbReference type="Gene3D" id="3.40.1550.10">
    <property type="entry name" value="CheC-like"/>
    <property type="match status" value="1"/>
</dbReference>
<dbReference type="Proteomes" id="UP000580891">
    <property type="component" value="Unassembled WGS sequence"/>
</dbReference>
<dbReference type="InterPro" id="IPR028051">
    <property type="entry name" value="CheX-like_dom"/>
</dbReference>
<name>A0A7W0BTQ1_9BACL</name>
<comment type="caution">
    <text evidence="3">The sequence shown here is derived from an EMBL/GenBank/DDBJ whole genome shotgun (WGS) entry which is preliminary data.</text>
</comment>
<reference evidence="3 4" key="1">
    <citation type="submission" date="2020-07" db="EMBL/GenBank/DDBJ databases">
        <title>Genomic Encyclopedia of Type Strains, Phase IV (KMG-IV): sequencing the most valuable type-strain genomes for metagenomic binning, comparative biology and taxonomic classification.</title>
        <authorList>
            <person name="Goeker M."/>
        </authorList>
    </citation>
    <scope>NUCLEOTIDE SEQUENCE [LARGE SCALE GENOMIC DNA]</scope>
    <source>
        <strain evidence="3 4">DSM 25220</strain>
    </source>
</reference>
<evidence type="ECO:0000259" key="2">
    <source>
        <dbReference type="Pfam" id="PF13690"/>
    </source>
</evidence>
<evidence type="ECO:0000256" key="1">
    <source>
        <dbReference type="ARBA" id="ARBA00022500"/>
    </source>
</evidence>
<protein>
    <submittedName>
        <fullName evidence="3">Chemotaxis protein CheX</fullName>
    </submittedName>
</protein>
<dbReference type="RefSeq" id="WP_181536502.1">
    <property type="nucleotide sequence ID" value="NZ_JACDUU010000001.1"/>
</dbReference>
<gene>
    <name evidence="3" type="ORF">HNQ85_000654</name>
</gene>
<proteinExistence type="predicted"/>
<dbReference type="PANTHER" id="PTHR39452:SF1">
    <property type="entry name" value="CHEY-P PHOSPHATASE CHEX"/>
    <property type="match status" value="1"/>
</dbReference>
<keyword evidence="4" id="KW-1185">Reference proteome</keyword>
<dbReference type="InterPro" id="IPR028976">
    <property type="entry name" value="CheC-like_sf"/>
</dbReference>
<sequence length="151" mass="15951">MSLVGEKVTTILNGTIEAAKGVIPLQFTIDQPSLFTAPLTQSPISVLIGMTGDVCGRLVIEGDVSSFSYIGEMMFGMALEGEILQSFTGELGNMIAGNLATNLSKKGISIDITSPTVLVGQTKRCGLDKAFQIPIFIEGIGEIQIILTIDL</sequence>
<keyword evidence="1" id="KW-0145">Chemotaxis</keyword>
<evidence type="ECO:0000313" key="4">
    <source>
        <dbReference type="Proteomes" id="UP000580891"/>
    </source>
</evidence>
<dbReference type="GO" id="GO:0006935">
    <property type="term" value="P:chemotaxis"/>
    <property type="evidence" value="ECO:0007669"/>
    <property type="project" value="UniProtKB-KW"/>
</dbReference>
<evidence type="ECO:0000313" key="3">
    <source>
        <dbReference type="EMBL" id="MBA2870396.1"/>
    </source>
</evidence>
<dbReference type="SUPFAM" id="SSF103039">
    <property type="entry name" value="CheC-like"/>
    <property type="match status" value="1"/>
</dbReference>
<dbReference type="CDD" id="cd17906">
    <property type="entry name" value="CheX"/>
    <property type="match status" value="1"/>
</dbReference>